<dbReference type="Pfam" id="PF16327">
    <property type="entry name" value="CcmF_C"/>
    <property type="match status" value="1"/>
</dbReference>
<feature type="transmembrane region" description="Helical" evidence="11">
    <location>
        <begin position="448"/>
        <end position="469"/>
    </location>
</feature>
<dbReference type="OrthoDB" id="9761451at2"/>
<dbReference type="NCBIfam" id="NF007691">
    <property type="entry name" value="PRK10369.1"/>
    <property type="match status" value="1"/>
</dbReference>
<comment type="function">
    <text evidence="9">Required for the biogenesis of c-type cytochromes. Possible subunit of a heme lyase.</text>
</comment>
<evidence type="ECO:0000313" key="14">
    <source>
        <dbReference type="EMBL" id="RJG19539.1"/>
    </source>
</evidence>
<feature type="transmembrane region" description="Helical" evidence="11">
    <location>
        <begin position="178"/>
        <end position="198"/>
    </location>
</feature>
<evidence type="ECO:0000313" key="15">
    <source>
        <dbReference type="Proteomes" id="UP000283734"/>
    </source>
</evidence>
<organism evidence="14 15">
    <name type="scientific">Alcanivorax profundi</name>
    <dbReference type="NCBI Taxonomy" id="2338368"/>
    <lineage>
        <taxon>Bacteria</taxon>
        <taxon>Pseudomonadati</taxon>
        <taxon>Pseudomonadota</taxon>
        <taxon>Gammaproteobacteria</taxon>
        <taxon>Oceanospirillales</taxon>
        <taxon>Alcanivoracaceae</taxon>
        <taxon>Alcanivorax</taxon>
    </lineage>
</organism>
<evidence type="ECO:0000259" key="13">
    <source>
        <dbReference type="Pfam" id="PF16327"/>
    </source>
</evidence>
<evidence type="ECO:0000256" key="7">
    <source>
        <dbReference type="ARBA" id="ARBA00022989"/>
    </source>
</evidence>
<accession>A0A418Y1W6</accession>
<keyword evidence="7 11" id="KW-1133">Transmembrane helix</keyword>
<evidence type="ECO:0000256" key="4">
    <source>
        <dbReference type="ARBA" id="ARBA00022519"/>
    </source>
</evidence>
<keyword evidence="6" id="KW-0201">Cytochrome c-type biogenesis</keyword>
<evidence type="ECO:0000256" key="11">
    <source>
        <dbReference type="SAM" id="Phobius"/>
    </source>
</evidence>
<reference evidence="14 15" key="1">
    <citation type="submission" date="2018-09" db="EMBL/GenBank/DDBJ databases">
        <title>Alcanivorax profundi sp. nov., isolated from 1000 m-depth seawater of the Mariana Trench.</title>
        <authorList>
            <person name="Liu J."/>
        </authorList>
    </citation>
    <scope>NUCLEOTIDE SEQUENCE [LARGE SCALE GENOMIC DNA]</scope>
    <source>
        <strain evidence="14 15">MTEO17</strain>
    </source>
</reference>
<feature type="domain" description="Cytochrome c assembly protein" evidence="12">
    <location>
        <begin position="89"/>
        <end position="296"/>
    </location>
</feature>
<keyword evidence="5 11" id="KW-0812">Transmembrane</keyword>
<dbReference type="PRINTS" id="PR01410">
    <property type="entry name" value="CCBIOGENESIS"/>
</dbReference>
<feature type="transmembrane region" description="Helical" evidence="11">
    <location>
        <begin position="357"/>
        <end position="376"/>
    </location>
</feature>
<evidence type="ECO:0000256" key="3">
    <source>
        <dbReference type="ARBA" id="ARBA00022475"/>
    </source>
</evidence>
<sequence length="670" mass="74551">MAAEIGHLSLWLALAAALCLSVFPLIGVQRDIVAWQWYARPLAWLQWLAMTIAMVMLGYCFYNNDFSVSYVANHSNSALPLAYRLSAIWGGHEGSLLLWGWMLAGWGAMVGLLSRSVPLVMVARVLSVMGMIAVGFLLFMLLTSNPFDRTLPWFPLDGADLNPLLQDPGLIVHPPMLYMGYVGFSVAFAFAIAGLLAGNLDPAWARWARPWTTVAWCFLTVGIALGSWWAYYELGWGGWWFWDPVENASLLPWLAGTALIHSLAVSEKRNMFRAWTVLLAIITFSMSLLGTFLVRSGVLTSVHAFANDPERGAFILGFLVVVAGGGLTLFAARASALRSNAGFKPLSREAFLLGNNLLLLTAMSVVLVGTIAPLFFEWMDLKISIRSPYFNGFFVPLTFLLILLLIPGVFSNWKRQDSGILVKRLLPLVPAAIVAGWFGARIPEPSPWQGVVAIMLACYLIFAHVDDVLRRALAYQQGLFTGLRKLGRSYWGMVIAHCGLAVMVAGIALVSFHEVERDIRMAPGDEATLGDYRFVFDSLDEYRGPNFDATRGHFQVYWQDQPIVLLHPEKRTYHAGRQIMTEAAIDAGFWRDLYVAMGEPLKGGEAWAVRIYFKPGIRWIWLGALIMALGGGLALSDKRYRRQRFADDSVQRVSEREQPEREQKGATNEA</sequence>
<feature type="transmembrane region" description="Helical" evidence="11">
    <location>
        <begin position="6"/>
        <end position="26"/>
    </location>
</feature>
<comment type="caution">
    <text evidence="14">The sequence shown here is derived from an EMBL/GenBank/DDBJ whole genome shotgun (WGS) entry which is preliminary data.</text>
</comment>
<evidence type="ECO:0000256" key="6">
    <source>
        <dbReference type="ARBA" id="ARBA00022748"/>
    </source>
</evidence>
<dbReference type="GO" id="GO:0005886">
    <property type="term" value="C:plasma membrane"/>
    <property type="evidence" value="ECO:0007669"/>
    <property type="project" value="UniProtKB-SubCell"/>
</dbReference>
<feature type="region of interest" description="Disordered" evidence="10">
    <location>
        <begin position="647"/>
        <end position="670"/>
    </location>
</feature>
<feature type="transmembrane region" description="Helical" evidence="11">
    <location>
        <begin position="210"/>
        <end position="230"/>
    </location>
</feature>
<evidence type="ECO:0000256" key="2">
    <source>
        <dbReference type="ARBA" id="ARBA00009186"/>
    </source>
</evidence>
<dbReference type="NCBIfam" id="TIGR00353">
    <property type="entry name" value="nrfE"/>
    <property type="match status" value="1"/>
</dbReference>
<dbReference type="InterPro" id="IPR002541">
    <property type="entry name" value="Cyt_c_assembly"/>
</dbReference>
<dbReference type="Proteomes" id="UP000283734">
    <property type="component" value="Unassembled WGS sequence"/>
</dbReference>
<feature type="compositionally biased region" description="Basic and acidic residues" evidence="10">
    <location>
        <begin position="647"/>
        <end position="664"/>
    </location>
</feature>
<dbReference type="AlphaFoldDB" id="A0A418Y1W6"/>
<dbReference type="InterPro" id="IPR032523">
    <property type="entry name" value="CcmF_C"/>
</dbReference>
<feature type="transmembrane region" description="Helical" evidence="11">
    <location>
        <begin position="121"/>
        <end position="142"/>
    </location>
</feature>
<dbReference type="InterPro" id="IPR003567">
    <property type="entry name" value="Cyt_c_biogenesis"/>
</dbReference>
<evidence type="ECO:0000256" key="1">
    <source>
        <dbReference type="ARBA" id="ARBA00004429"/>
    </source>
</evidence>
<keyword evidence="15" id="KW-1185">Reference proteome</keyword>
<dbReference type="RefSeq" id="WP_022984427.1">
    <property type="nucleotide sequence ID" value="NZ_QYYA01000001.1"/>
</dbReference>
<dbReference type="EMBL" id="QYYA01000001">
    <property type="protein sequence ID" value="RJG19539.1"/>
    <property type="molecule type" value="Genomic_DNA"/>
</dbReference>
<feature type="transmembrane region" description="Helical" evidence="11">
    <location>
        <begin position="616"/>
        <end position="635"/>
    </location>
</feature>
<protein>
    <submittedName>
        <fullName evidence="14">Heme lyase CcmF/NrfE family subunit</fullName>
    </submittedName>
</protein>
<feature type="transmembrane region" description="Helical" evidence="11">
    <location>
        <begin position="96"/>
        <end position="114"/>
    </location>
</feature>
<dbReference type="GO" id="GO:0016829">
    <property type="term" value="F:lyase activity"/>
    <property type="evidence" value="ECO:0007669"/>
    <property type="project" value="UniProtKB-KW"/>
</dbReference>
<feature type="transmembrane region" description="Helical" evidence="11">
    <location>
        <begin position="425"/>
        <end position="442"/>
    </location>
</feature>
<evidence type="ECO:0000256" key="5">
    <source>
        <dbReference type="ARBA" id="ARBA00022692"/>
    </source>
</evidence>
<dbReference type="PRINTS" id="PR01411">
    <property type="entry name" value="CCMFBIOGNSIS"/>
</dbReference>
<feature type="transmembrane region" description="Helical" evidence="11">
    <location>
        <begin position="38"/>
        <end position="59"/>
    </location>
</feature>
<keyword evidence="8 11" id="KW-0472">Membrane</keyword>
<feature type="transmembrane region" description="Helical" evidence="11">
    <location>
        <begin position="250"/>
        <end position="267"/>
    </location>
</feature>
<proteinExistence type="inferred from homology"/>
<feature type="transmembrane region" description="Helical" evidence="11">
    <location>
        <begin position="388"/>
        <end position="413"/>
    </location>
</feature>
<dbReference type="GO" id="GO:0015232">
    <property type="term" value="F:heme transmembrane transporter activity"/>
    <property type="evidence" value="ECO:0007669"/>
    <property type="project" value="InterPro"/>
</dbReference>
<dbReference type="GO" id="GO:0020037">
    <property type="term" value="F:heme binding"/>
    <property type="evidence" value="ECO:0007669"/>
    <property type="project" value="InterPro"/>
</dbReference>
<name>A0A418Y1W6_9GAMM</name>
<feature type="domain" description="Cytochrome c-type biogenesis protein CcmF C-terminal" evidence="13">
    <location>
        <begin position="316"/>
        <end position="638"/>
    </location>
</feature>
<evidence type="ECO:0000256" key="10">
    <source>
        <dbReference type="SAM" id="MobiDB-lite"/>
    </source>
</evidence>
<feature type="transmembrane region" description="Helical" evidence="11">
    <location>
        <begin position="314"/>
        <end position="336"/>
    </location>
</feature>
<dbReference type="GO" id="GO:0017004">
    <property type="term" value="P:cytochrome complex assembly"/>
    <property type="evidence" value="ECO:0007669"/>
    <property type="project" value="UniProtKB-KW"/>
</dbReference>
<feature type="transmembrane region" description="Helical" evidence="11">
    <location>
        <begin position="274"/>
        <end position="294"/>
    </location>
</feature>
<gene>
    <name evidence="14" type="ORF">D4A39_01355</name>
</gene>
<evidence type="ECO:0000259" key="12">
    <source>
        <dbReference type="Pfam" id="PF01578"/>
    </source>
</evidence>
<keyword evidence="14" id="KW-0456">Lyase</keyword>
<dbReference type="PANTHER" id="PTHR43653">
    <property type="entry name" value="CYTOCHROME C ASSEMBLY PROTEIN-RELATED"/>
    <property type="match status" value="1"/>
</dbReference>
<keyword evidence="3" id="KW-1003">Cell membrane</keyword>
<evidence type="ECO:0000256" key="8">
    <source>
        <dbReference type="ARBA" id="ARBA00023136"/>
    </source>
</evidence>
<dbReference type="PANTHER" id="PTHR43653:SF1">
    <property type="entry name" value="CYTOCHROME C-TYPE BIOGENESIS PROTEIN CCMF"/>
    <property type="match status" value="1"/>
</dbReference>
<comment type="subcellular location">
    <subcellularLocation>
        <location evidence="1">Cell inner membrane</location>
        <topology evidence="1">Multi-pass membrane protein</topology>
    </subcellularLocation>
</comment>
<dbReference type="InterPro" id="IPR003568">
    <property type="entry name" value="Cyt_c_biogenesis_CcmF"/>
</dbReference>
<dbReference type="Pfam" id="PF01578">
    <property type="entry name" value="Cytochrom_C_asm"/>
    <property type="match status" value="1"/>
</dbReference>
<feature type="transmembrane region" description="Helical" evidence="11">
    <location>
        <begin position="490"/>
        <end position="512"/>
    </location>
</feature>
<comment type="similarity">
    <text evidence="2">Belongs to the CcmF/CycK/Ccl1/NrfE/CcsA family.</text>
</comment>
<keyword evidence="4" id="KW-0997">Cell inner membrane</keyword>
<evidence type="ECO:0000256" key="9">
    <source>
        <dbReference type="ARBA" id="ARBA00037230"/>
    </source>
</evidence>